<feature type="transmembrane region" description="Helical" evidence="1">
    <location>
        <begin position="519"/>
        <end position="537"/>
    </location>
</feature>
<comment type="caution">
    <text evidence="2">The sequence shown here is derived from an EMBL/GenBank/DDBJ whole genome shotgun (WGS) entry which is preliminary data.</text>
</comment>
<reference evidence="2 3" key="1">
    <citation type="submission" date="2022-01" db="EMBL/GenBank/DDBJ databases">
        <title>Alkalihalobacillus sp. EGI L200015, a novel bacterium isolated from a salt lake sediment.</title>
        <authorList>
            <person name="Gao L."/>
            <person name="Fang B.-Z."/>
            <person name="Li W.-J."/>
        </authorList>
    </citation>
    <scope>NUCLEOTIDE SEQUENCE [LARGE SCALE GENOMIC DNA]</scope>
    <source>
        <strain evidence="2 3">KCTC 12718</strain>
    </source>
</reference>
<dbReference type="EMBL" id="JAKIJS010000002">
    <property type="protein sequence ID" value="MCF6139213.1"/>
    <property type="molecule type" value="Genomic_DNA"/>
</dbReference>
<accession>A0ABS9H2N8</accession>
<dbReference type="PANTHER" id="PTHR32063:SF0">
    <property type="entry name" value="SWARMING MOTILITY PROTEIN SWRC"/>
    <property type="match status" value="1"/>
</dbReference>
<dbReference type="SUPFAM" id="SSF82714">
    <property type="entry name" value="Multidrug efflux transporter AcrB TolC docking domain, DN and DC subdomains"/>
    <property type="match status" value="1"/>
</dbReference>
<sequence length="1016" mass="112751">MRLLQLFMERKIIVGLLFVFVLITGTFATLKLDKELMPPVDFDGAFIDVMAGEMNAAEVERIITNPIEQKLSGIEGVEDVNSETNIGRVSMQLSFESGRGDEVYREVESAVNAMKPQLTGVKDILTYKMSTNQPFEFYMDLSDGSMEEMTAFAEDVLKPRLEALPEVREVDFMGLEKKEVLVELNRDKLLEYQLDPSQILGLIQSENSEATLGTLSNEENEPTLRWNTTFTNIDELKNLRIPTNKGVETLDTFANINLQPTENTTSVWKEGSDEFLFIQIGRVSDATQIEMAEAVRVEVSKIRDDQLVKGFELNEVVAQADYVEDAINGVTDNILIGAVVALAILLIFLRNIRATIIIGLSIPTSVLLTFLSMWLLDYSFNMLSLIALGLGIGMMVDSSIVILESIYRKKEQGYENMQAVLEGTREVATAVFASMLTTIVVFLPIGLMGGEVGKFMIILSVVIAVTLISSVLIAFTLIPTLSENFLRLKKEKVGKKENGLVRGYGKTVAWMGAKKRNRFGMLGLFFVVLVGSLFLVTKIPMTIMPDMYNRYSEIVVNLEPGVSIDDRQEIVKSINERLETVKDVESHFVIDNGNFFFALINMTKGDDITREQDKVNEDIMKSLRTLSDDLPVKDVGAMMGTGGSPVKLNVKGESFEELKTITDDLTKKLNEIEGIVAITTTNERKSIEQQIVLKEDAIEKDGLTSQQIKQSIEQLSMTIPVGEMTSDGDTLPIKLGMNEKLTTQKDLLELEIRTPGGMEKLSKYIKFENAEVPNQISHVDGERYVTLSADIENRDLGSINRDVQKVIDDYKAPAGYTVSTAGDLEQQQELIQEMLMILFIAIFLVYVVMAIQFNNLVHPLVVMSVIPMTVVGVIIGLFITQSELSTMSGMGVIMLIGIVLNNAILLIDRTKQLRNEGYDAAGALVEAGKNRMRPIFMTTLTTAGAMMPLAFASGASGNYQAPLAIVVISGLLFATMITLVLIPGVYLLYADIGRGFKKIFRRRKKGEKRSNNLKAS</sequence>
<feature type="transmembrane region" description="Helical" evidence="1">
    <location>
        <begin position="834"/>
        <end position="853"/>
    </location>
</feature>
<keyword evidence="3" id="KW-1185">Reference proteome</keyword>
<dbReference type="Gene3D" id="3.30.70.1430">
    <property type="entry name" value="Multidrug efflux transporter AcrB pore domain"/>
    <property type="match status" value="2"/>
</dbReference>
<keyword evidence="1" id="KW-0472">Membrane</keyword>
<dbReference type="Gene3D" id="1.20.1640.10">
    <property type="entry name" value="Multidrug efflux transporter AcrB transmembrane domain"/>
    <property type="match status" value="2"/>
</dbReference>
<dbReference type="InterPro" id="IPR027463">
    <property type="entry name" value="AcrB_DN_DC_subdom"/>
</dbReference>
<keyword evidence="1" id="KW-0812">Transmembrane</keyword>
<feature type="transmembrane region" description="Helical" evidence="1">
    <location>
        <begin position="886"/>
        <end position="907"/>
    </location>
</feature>
<dbReference type="Gene3D" id="3.30.2090.10">
    <property type="entry name" value="Multidrug efflux transporter AcrB TolC docking domain, DN and DC subdomains"/>
    <property type="match status" value="2"/>
</dbReference>
<dbReference type="Proteomes" id="UP001649381">
    <property type="component" value="Unassembled WGS sequence"/>
</dbReference>
<evidence type="ECO:0000256" key="1">
    <source>
        <dbReference type="SAM" id="Phobius"/>
    </source>
</evidence>
<evidence type="ECO:0000313" key="3">
    <source>
        <dbReference type="Proteomes" id="UP001649381"/>
    </source>
</evidence>
<feature type="transmembrane region" description="Helical" evidence="1">
    <location>
        <begin position="935"/>
        <end position="955"/>
    </location>
</feature>
<dbReference type="Gene3D" id="3.30.70.1440">
    <property type="entry name" value="Multidrug efflux transporter AcrB pore domain"/>
    <property type="match status" value="1"/>
</dbReference>
<gene>
    <name evidence="2" type="ORF">L2716_15870</name>
</gene>
<feature type="transmembrane region" description="Helical" evidence="1">
    <location>
        <begin position="382"/>
        <end position="406"/>
    </location>
</feature>
<dbReference type="PANTHER" id="PTHR32063">
    <property type="match status" value="1"/>
</dbReference>
<name>A0ABS9H2N8_9BACL</name>
<protein>
    <submittedName>
        <fullName evidence="2">Efflux RND transporter permease subunit</fullName>
    </submittedName>
</protein>
<feature type="transmembrane region" description="Helical" evidence="1">
    <location>
        <begin position="427"/>
        <end position="449"/>
    </location>
</feature>
<feature type="transmembrane region" description="Helical" evidence="1">
    <location>
        <begin position="455"/>
        <end position="481"/>
    </location>
</feature>
<proteinExistence type="predicted"/>
<dbReference type="Pfam" id="PF00873">
    <property type="entry name" value="ACR_tran"/>
    <property type="match status" value="1"/>
</dbReference>
<dbReference type="SUPFAM" id="SSF82693">
    <property type="entry name" value="Multidrug efflux transporter AcrB pore domain, PN1, PN2, PC1 and PC2 subdomains"/>
    <property type="match status" value="2"/>
</dbReference>
<feature type="transmembrane region" description="Helical" evidence="1">
    <location>
        <begin position="860"/>
        <end position="880"/>
    </location>
</feature>
<evidence type="ECO:0000313" key="2">
    <source>
        <dbReference type="EMBL" id="MCF6139213.1"/>
    </source>
</evidence>
<dbReference type="InterPro" id="IPR001036">
    <property type="entry name" value="Acrflvin-R"/>
</dbReference>
<keyword evidence="1" id="KW-1133">Transmembrane helix</keyword>
<dbReference type="PRINTS" id="PR00702">
    <property type="entry name" value="ACRIFLAVINRP"/>
</dbReference>
<feature type="transmembrane region" description="Helical" evidence="1">
    <location>
        <begin position="333"/>
        <end position="349"/>
    </location>
</feature>
<dbReference type="RefSeq" id="WP_236337982.1">
    <property type="nucleotide sequence ID" value="NZ_JAKIJS010000002.1"/>
</dbReference>
<feature type="transmembrane region" description="Helical" evidence="1">
    <location>
        <begin position="356"/>
        <end position="376"/>
    </location>
</feature>
<dbReference type="SUPFAM" id="SSF82866">
    <property type="entry name" value="Multidrug efflux transporter AcrB transmembrane domain"/>
    <property type="match status" value="2"/>
</dbReference>
<organism evidence="2 3">
    <name type="scientific">Pseudalkalibacillus berkeleyi</name>
    <dbReference type="NCBI Taxonomy" id="1069813"/>
    <lineage>
        <taxon>Bacteria</taxon>
        <taxon>Bacillati</taxon>
        <taxon>Bacillota</taxon>
        <taxon>Bacilli</taxon>
        <taxon>Bacillales</taxon>
        <taxon>Fictibacillaceae</taxon>
        <taxon>Pseudalkalibacillus</taxon>
    </lineage>
</organism>
<feature type="transmembrane region" description="Helical" evidence="1">
    <location>
        <begin position="961"/>
        <end position="989"/>
    </location>
</feature>
<dbReference type="Gene3D" id="3.30.70.1320">
    <property type="entry name" value="Multidrug efflux transporter AcrB pore domain like"/>
    <property type="match status" value="1"/>
</dbReference>